<keyword evidence="2" id="KW-0488">Methylation</keyword>
<dbReference type="InterPro" id="IPR000983">
    <property type="entry name" value="Bac_GSPG_pilin"/>
</dbReference>
<organism evidence="8 9">
    <name type="scientific">Heliobacterium modesticaldum (strain ATCC 51547 / Ice1)</name>
    <dbReference type="NCBI Taxonomy" id="498761"/>
    <lineage>
        <taxon>Bacteria</taxon>
        <taxon>Bacillati</taxon>
        <taxon>Bacillota</taxon>
        <taxon>Clostridia</taxon>
        <taxon>Eubacteriales</taxon>
        <taxon>Heliobacteriaceae</taxon>
        <taxon>Heliomicrobium</taxon>
    </lineage>
</organism>
<keyword evidence="4 6" id="KW-1133">Transmembrane helix</keyword>
<feature type="transmembrane region" description="Helical" evidence="6">
    <location>
        <begin position="20"/>
        <end position="38"/>
    </location>
</feature>
<protein>
    <submittedName>
        <fullName evidence="8">Type ii secretory pathway protein</fullName>
    </submittedName>
</protein>
<evidence type="ECO:0000313" key="8">
    <source>
        <dbReference type="EMBL" id="ABZ82871.1"/>
    </source>
</evidence>
<dbReference type="InterPro" id="IPR045584">
    <property type="entry name" value="Pilin-like"/>
</dbReference>
<dbReference type="GO" id="GO:0015628">
    <property type="term" value="P:protein secretion by the type II secretion system"/>
    <property type="evidence" value="ECO:0007669"/>
    <property type="project" value="InterPro"/>
</dbReference>
<dbReference type="AlphaFoldDB" id="B0TEF2"/>
<proteinExistence type="predicted"/>
<reference evidence="8 9" key="1">
    <citation type="journal article" date="2008" name="J. Bacteriol.">
        <title>The genome of Heliobacterium modesticaldum, a phototrophic representative of the Firmicutes containing the simplest photosynthetic apparatus.</title>
        <authorList>
            <person name="Sattley W.M."/>
            <person name="Madigan M.T."/>
            <person name="Swingley W.D."/>
            <person name="Cheung P.C."/>
            <person name="Clocksin K.M."/>
            <person name="Conrad A.L."/>
            <person name="Dejesa L.C."/>
            <person name="Honchak B.M."/>
            <person name="Jung D.O."/>
            <person name="Karbach L.E."/>
            <person name="Kurdoglu A."/>
            <person name="Lahiri S."/>
            <person name="Mastrian S.D."/>
            <person name="Page L.E."/>
            <person name="Taylor H.L."/>
            <person name="Wang Z.T."/>
            <person name="Raymond J."/>
            <person name="Chen M."/>
            <person name="Blankenship R.E."/>
            <person name="Touchman J.W."/>
        </authorList>
    </citation>
    <scope>NUCLEOTIDE SEQUENCE [LARGE SCALE GENOMIC DNA]</scope>
    <source>
        <strain evidence="9">ATCC 51547 / Ice1</strain>
    </source>
</reference>
<evidence type="ECO:0000313" key="9">
    <source>
        <dbReference type="Proteomes" id="UP000008550"/>
    </source>
</evidence>
<evidence type="ECO:0000256" key="1">
    <source>
        <dbReference type="ARBA" id="ARBA00004167"/>
    </source>
</evidence>
<dbReference type="Proteomes" id="UP000008550">
    <property type="component" value="Chromosome"/>
</dbReference>
<dbReference type="RefSeq" id="WP_012281681.1">
    <property type="nucleotide sequence ID" value="NC_010337.2"/>
</dbReference>
<comment type="subcellular location">
    <subcellularLocation>
        <location evidence="1">Membrane</location>
        <topology evidence="1">Single-pass membrane protein</topology>
    </subcellularLocation>
</comment>
<keyword evidence="3 6" id="KW-0812">Transmembrane</keyword>
<dbReference type="PROSITE" id="PS00409">
    <property type="entry name" value="PROKAR_NTER_METHYL"/>
    <property type="match status" value="1"/>
</dbReference>
<keyword evidence="5 6" id="KW-0472">Membrane</keyword>
<dbReference type="PANTHER" id="PTHR30093">
    <property type="entry name" value="GENERAL SECRETION PATHWAY PROTEIN G"/>
    <property type="match status" value="1"/>
</dbReference>
<dbReference type="InterPro" id="IPR013545">
    <property type="entry name" value="T2SS_protein-GspG_C"/>
</dbReference>
<dbReference type="SUPFAM" id="SSF54523">
    <property type="entry name" value="Pili subunits"/>
    <property type="match status" value="1"/>
</dbReference>
<accession>B0TEF2</accession>
<dbReference type="GO" id="GO:0015627">
    <property type="term" value="C:type II protein secretion system complex"/>
    <property type="evidence" value="ECO:0007669"/>
    <property type="project" value="InterPro"/>
</dbReference>
<dbReference type="STRING" id="498761.HM1_0252"/>
<dbReference type="PANTHER" id="PTHR30093:SF44">
    <property type="entry name" value="TYPE II SECRETION SYSTEM CORE PROTEIN G"/>
    <property type="match status" value="1"/>
</dbReference>
<dbReference type="Pfam" id="PF07963">
    <property type="entry name" value="N_methyl"/>
    <property type="match status" value="1"/>
</dbReference>
<gene>
    <name evidence="8" type="ORF">HM1_0252</name>
</gene>
<evidence type="ECO:0000256" key="2">
    <source>
        <dbReference type="ARBA" id="ARBA00022481"/>
    </source>
</evidence>
<dbReference type="EMBL" id="CP000930">
    <property type="protein sequence ID" value="ABZ82871.1"/>
    <property type="molecule type" value="Genomic_DNA"/>
</dbReference>
<dbReference type="Gene3D" id="3.30.700.10">
    <property type="entry name" value="Glycoprotein, Type 4 Pilin"/>
    <property type="match status" value="1"/>
</dbReference>
<feature type="domain" description="Type II secretion system protein GspG C-terminal" evidence="7">
    <location>
        <begin position="42"/>
        <end position="131"/>
    </location>
</feature>
<dbReference type="HOGENOM" id="CLU_1666995_0_0_9"/>
<evidence type="ECO:0000256" key="5">
    <source>
        <dbReference type="ARBA" id="ARBA00023136"/>
    </source>
</evidence>
<evidence type="ECO:0000256" key="3">
    <source>
        <dbReference type="ARBA" id="ARBA00022692"/>
    </source>
</evidence>
<dbReference type="Pfam" id="PF08334">
    <property type="entry name" value="T2SSG"/>
    <property type="match status" value="1"/>
</dbReference>
<keyword evidence="9" id="KW-1185">Reference proteome</keyword>
<dbReference type="NCBIfam" id="TIGR02532">
    <property type="entry name" value="IV_pilin_GFxxxE"/>
    <property type="match status" value="1"/>
</dbReference>
<evidence type="ECO:0000256" key="4">
    <source>
        <dbReference type="ARBA" id="ARBA00022989"/>
    </source>
</evidence>
<dbReference type="InterPro" id="IPR012902">
    <property type="entry name" value="N_methyl_site"/>
</dbReference>
<dbReference type="PRINTS" id="PR00813">
    <property type="entry name" value="BCTERIALGSPG"/>
</dbReference>
<dbReference type="GO" id="GO:0016020">
    <property type="term" value="C:membrane"/>
    <property type="evidence" value="ECO:0007669"/>
    <property type="project" value="UniProtKB-SubCell"/>
</dbReference>
<evidence type="ECO:0000256" key="6">
    <source>
        <dbReference type="SAM" id="Phobius"/>
    </source>
</evidence>
<dbReference type="KEGG" id="hmo:HM1_0252"/>
<evidence type="ECO:0000259" key="7">
    <source>
        <dbReference type="Pfam" id="PF08334"/>
    </source>
</evidence>
<sequence>MLRYFQKKFKKMKEQKGFSLIELMIVVSIIGILFAVLVPRLGNSVDKAKIAGVKSDMRSFETAVRQYYIEKSELPTADKLAPSSGPKYLDADPTSVYDPWKGKYKYKPVNNNKTILIYSTGINKADDTEDGTTIANDDMGIEIDFSSGSPVVTPKGLD</sequence>
<name>B0TEF2_HELMI</name>
<dbReference type="eggNOG" id="COG4968">
    <property type="taxonomic scope" value="Bacteria"/>
</dbReference>